<gene>
    <name evidence="4" type="ORF">ERS852381_00791</name>
</gene>
<protein>
    <submittedName>
        <fullName evidence="4">Probable dihydroxyacetone kinase regulator</fullName>
    </submittedName>
</protein>
<dbReference type="EMBL" id="CYYP01000005">
    <property type="protein sequence ID" value="CUN88350.1"/>
    <property type="molecule type" value="Genomic_DNA"/>
</dbReference>
<dbReference type="Proteomes" id="UP000095468">
    <property type="component" value="Unassembled WGS sequence"/>
</dbReference>
<evidence type="ECO:0000313" key="5">
    <source>
        <dbReference type="Proteomes" id="UP000095468"/>
    </source>
</evidence>
<evidence type="ECO:0000256" key="2">
    <source>
        <dbReference type="PROSITE-ProRule" id="PRU00335"/>
    </source>
</evidence>
<accession>A0A174AL04</accession>
<keyword evidence="1 2" id="KW-0238">DNA-binding</keyword>
<feature type="DNA-binding region" description="H-T-H motif" evidence="2">
    <location>
        <begin position="29"/>
        <end position="48"/>
    </location>
</feature>
<dbReference type="InterPro" id="IPR001647">
    <property type="entry name" value="HTH_TetR"/>
</dbReference>
<keyword evidence="4" id="KW-0808">Transferase</keyword>
<sequence length="179" mass="19779">MDARKEKSRAAIVAAFSELLREEDYGKITVGDIIARAHVGRATFYGLFKSKDDLLAELVSDICTHALDDDGTPLDDPLVQVKHILNNLWERRQGVRALVAGAGSRVFADCLRKTIMSRAAETVPADPTGPAGTMDRSFLLHHIASSFVATVQWWAWHNFQADKADVAKDYLSAIKPLFI</sequence>
<name>A0A174AL04_9ACTN</name>
<dbReference type="PANTHER" id="PTHR43479">
    <property type="entry name" value="ACREF/ENVCD OPERON REPRESSOR-RELATED"/>
    <property type="match status" value="1"/>
</dbReference>
<proteinExistence type="predicted"/>
<evidence type="ECO:0000256" key="1">
    <source>
        <dbReference type="ARBA" id="ARBA00023125"/>
    </source>
</evidence>
<dbReference type="RefSeq" id="WP_055285964.1">
    <property type="nucleotide sequence ID" value="NZ_CYYP01000005.1"/>
</dbReference>
<keyword evidence="4" id="KW-0418">Kinase</keyword>
<evidence type="ECO:0000313" key="4">
    <source>
        <dbReference type="EMBL" id="CUN88350.1"/>
    </source>
</evidence>
<dbReference type="PANTHER" id="PTHR43479:SF7">
    <property type="entry name" value="TETR-FAMILY TRANSCRIPTIONAL REGULATOR"/>
    <property type="match status" value="1"/>
</dbReference>
<dbReference type="AlphaFoldDB" id="A0A174AL04"/>
<dbReference type="PROSITE" id="PS50977">
    <property type="entry name" value="HTH_TETR_2"/>
    <property type="match status" value="1"/>
</dbReference>
<feature type="domain" description="HTH tetR-type" evidence="3">
    <location>
        <begin position="6"/>
        <end position="66"/>
    </location>
</feature>
<dbReference type="InterPro" id="IPR050624">
    <property type="entry name" value="HTH-type_Tx_Regulator"/>
</dbReference>
<dbReference type="Pfam" id="PF00440">
    <property type="entry name" value="TetR_N"/>
    <property type="match status" value="1"/>
</dbReference>
<organism evidence="4 5">
    <name type="scientific">Collinsella aerofaciens</name>
    <dbReference type="NCBI Taxonomy" id="74426"/>
    <lineage>
        <taxon>Bacteria</taxon>
        <taxon>Bacillati</taxon>
        <taxon>Actinomycetota</taxon>
        <taxon>Coriobacteriia</taxon>
        <taxon>Coriobacteriales</taxon>
        <taxon>Coriobacteriaceae</taxon>
        <taxon>Collinsella</taxon>
    </lineage>
</organism>
<dbReference type="GO" id="GO:0003677">
    <property type="term" value="F:DNA binding"/>
    <property type="evidence" value="ECO:0007669"/>
    <property type="project" value="UniProtKB-UniRule"/>
</dbReference>
<reference evidence="4 5" key="1">
    <citation type="submission" date="2015-09" db="EMBL/GenBank/DDBJ databases">
        <authorList>
            <consortium name="Pathogen Informatics"/>
        </authorList>
    </citation>
    <scope>NUCLEOTIDE SEQUENCE [LARGE SCALE GENOMIC DNA]</scope>
    <source>
        <strain evidence="4 5">2789STDY5608823</strain>
    </source>
</reference>
<dbReference type="Gene3D" id="1.10.357.10">
    <property type="entry name" value="Tetracycline Repressor, domain 2"/>
    <property type="match status" value="1"/>
</dbReference>
<dbReference type="SUPFAM" id="SSF46689">
    <property type="entry name" value="Homeodomain-like"/>
    <property type="match status" value="1"/>
</dbReference>
<evidence type="ECO:0000259" key="3">
    <source>
        <dbReference type="PROSITE" id="PS50977"/>
    </source>
</evidence>
<dbReference type="GO" id="GO:0016301">
    <property type="term" value="F:kinase activity"/>
    <property type="evidence" value="ECO:0007669"/>
    <property type="project" value="UniProtKB-KW"/>
</dbReference>
<dbReference type="InterPro" id="IPR009057">
    <property type="entry name" value="Homeodomain-like_sf"/>
</dbReference>